<accession>A0ABW8GLP9</accession>
<comment type="caution">
    <text evidence="1">The sequence shown here is derived from an EMBL/GenBank/DDBJ whole genome shotgun (WGS) entry which is preliminary data.</text>
</comment>
<dbReference type="RefSeq" id="WP_400881143.1">
    <property type="nucleotide sequence ID" value="NZ_JBIWXY010000001.1"/>
</dbReference>
<evidence type="ECO:0000313" key="2">
    <source>
        <dbReference type="Proteomes" id="UP001617669"/>
    </source>
</evidence>
<proteinExistence type="predicted"/>
<name>A0ABW8GLP9_9PROT</name>
<reference evidence="1 2" key="1">
    <citation type="submission" date="2024-11" db="EMBL/GenBank/DDBJ databases">
        <authorList>
            <person name="Kaparullina E.N."/>
            <person name="Delegan Y.A."/>
            <person name="Doronina N.V."/>
        </authorList>
    </citation>
    <scope>NUCLEOTIDE SEQUENCE [LARGE SCALE GENOMIC DNA]</scope>
    <source>
        <strain evidence="1 2">7sh_L</strain>
    </source>
</reference>
<keyword evidence="2" id="KW-1185">Reference proteome</keyword>
<protein>
    <submittedName>
        <fullName evidence="1">Uncharacterized protein</fullName>
    </submittedName>
</protein>
<organism evidence="1 2">
    <name type="scientific">Methylobacillus methanolivorans</name>
    <dbReference type="NCBI Taxonomy" id="1848927"/>
    <lineage>
        <taxon>Bacteria</taxon>
        <taxon>Pseudomonadati</taxon>
        <taxon>Pseudomonadota</taxon>
        <taxon>Betaproteobacteria</taxon>
        <taxon>Nitrosomonadales</taxon>
        <taxon>Methylophilaceae</taxon>
        <taxon>Methylobacillus</taxon>
    </lineage>
</organism>
<sequence length="133" mass="14856">MPSELSDETISLAKERANYAGFVPVHQNNDCIRIAYAWLDAQTKTANLREVPVSQRGLIRSWGGALVMYADIIVAAELHPEIHGTYPNLNLSKELTLPDQARLARIVGANVHPGLQQFEPSRFYTHHENLAQP</sequence>
<gene>
    <name evidence="1" type="ORF">ACIKP9_07550</name>
</gene>
<dbReference type="EMBL" id="JBIWXY010000001">
    <property type="protein sequence ID" value="MFJ5446079.1"/>
    <property type="molecule type" value="Genomic_DNA"/>
</dbReference>
<dbReference type="Proteomes" id="UP001617669">
    <property type="component" value="Unassembled WGS sequence"/>
</dbReference>
<evidence type="ECO:0000313" key="1">
    <source>
        <dbReference type="EMBL" id="MFJ5446079.1"/>
    </source>
</evidence>